<evidence type="ECO:0000256" key="2">
    <source>
        <dbReference type="ARBA" id="ARBA00022525"/>
    </source>
</evidence>
<comment type="caution">
    <text evidence="5">The sequence shown here is derived from an EMBL/GenBank/DDBJ whole genome shotgun (WGS) entry which is preliminary data.</text>
</comment>
<dbReference type="EMBL" id="JBAWKS010000001">
    <property type="protein sequence ID" value="MEI4548828.1"/>
    <property type="molecule type" value="Genomic_DNA"/>
</dbReference>
<dbReference type="InterPro" id="IPR013783">
    <property type="entry name" value="Ig-like_fold"/>
</dbReference>
<dbReference type="InterPro" id="IPR007730">
    <property type="entry name" value="SPOR-like_dom"/>
</dbReference>
<accession>A0ABU8EPD7</accession>
<dbReference type="InterPro" id="IPR033764">
    <property type="entry name" value="Sdr_B"/>
</dbReference>
<sequence length="1067" mass="120424">MVKLVVRFLILLGSLFAFPVFGQIQQVDFNDENYVLLNVKLDNQLLLEGIEAYQVDNQLLLPAYDIFQALELNVAVSREQRSFSVTYEEAQYLLELGNSKASFDLEQGLYFWSEDEFGLYISMALLSQMVEGQLVLNFSNLELLVEPAQDYLFPLQKRILRADLERKVLRNKPTDNEAPFFTATEIFRDQYHLYSPPTGTVGLNYGGRSDEESTYNAVIQTNSDFLYHSAFLSLSKSNQQDVIGSLVLTRFPLSPKEPLFGGINSYSLGDISTPAGGLIDNNVSGVGASFNKRPRNYSSKFGTTNVQGFATPGWSVELYRDGFFVAEQTVPENGRYSFENVDTRYGLNLFEIKLFGPFGEEEIRYESIELRSNWLSAGEVGFDGFILDDGSEVFGRNSVFEDGFKPDSFRFSADYGISDFWQLGGEFTRKSNRDFIGFKLAGSLKSALLNTEVYHELSGGVGAKVQLNGMFSHTQRYQVNYQVTEHHVEGVKQPVEQELDISFSDSTGLFSYDLYYSNDRKGQSSDSYAGLILHKNIGSLNLSNSLDYSWFADEQLDPLLSGNFRAALSIGSYRVVNGITYTIDDGSKINAITTSINKRFSNNLNTKGQITYRPDADSEWQFDGSLAWPMRYAMLTTTASYDSNQYWNLSVGVRFSFSYDPYNRGFDVSRLGKLGAANLDLNAYLDRNSNGILDENDYAIKGAKVGPFKNWLEKQTAANGRILLNDVPTNSVVTFTPRWVDSVSPASRYQVYTHPGSYLVGDIPFTIKTDLSGFVFLSEVDSGIDKVTVELFDELNKFIGLTKTDKDGYFEFSQLNPGHYLVRLTRDDLDKRGLISSPNQYEFTTPTQGGYVEMAPFYLHLPSDSQKIKKSEQVVITTENHDPAVSSDEYNGQIFVHPPAKRRVNNDIKPVDNKRLIIVKQASVVNSGTEHTLLSEAHKDQPNPSKNENIVEVASIIKEPALREQIRTPIHFASENVTVYTVQYGAFSQQSSAFIYLKSLSLPRELEQQAEVVYHAQSKLYRLVIGKYYNHPDANRLAKKLHEITDKKGLIKRFEATEIEYLEKEFL</sequence>
<dbReference type="SUPFAM" id="SSF110997">
    <property type="entry name" value="Sporulation related repeat"/>
    <property type="match status" value="1"/>
</dbReference>
<dbReference type="Pfam" id="PF17210">
    <property type="entry name" value="SdrD_B"/>
    <property type="match status" value="1"/>
</dbReference>
<dbReference type="SUPFAM" id="SSF49478">
    <property type="entry name" value="Cna protein B-type domain"/>
    <property type="match status" value="1"/>
</dbReference>
<organism evidence="5 6">
    <name type="scientific">Pseudoalteromonas spongiae</name>
    <dbReference type="NCBI Taxonomy" id="298657"/>
    <lineage>
        <taxon>Bacteria</taxon>
        <taxon>Pseudomonadati</taxon>
        <taxon>Pseudomonadota</taxon>
        <taxon>Gammaproteobacteria</taxon>
        <taxon>Alteromonadales</taxon>
        <taxon>Pseudoalteromonadaceae</taxon>
        <taxon>Pseudoalteromonas</taxon>
    </lineage>
</organism>
<feature type="domain" description="SPOR" evidence="4">
    <location>
        <begin position="974"/>
        <end position="1054"/>
    </location>
</feature>
<dbReference type="Gene3D" id="3.30.70.1070">
    <property type="entry name" value="Sporulation related repeat"/>
    <property type="match status" value="1"/>
</dbReference>
<dbReference type="Proteomes" id="UP001382455">
    <property type="component" value="Unassembled WGS sequence"/>
</dbReference>
<name>A0ABU8EPD7_9GAMM</name>
<gene>
    <name evidence="5" type="ORF">WAE96_03765</name>
</gene>
<keyword evidence="2" id="KW-0964">Secreted</keyword>
<keyword evidence="6" id="KW-1185">Reference proteome</keyword>
<protein>
    <submittedName>
        <fullName evidence="5">SdrD B-like domain-containing protein</fullName>
    </submittedName>
</protein>
<reference evidence="5 6" key="1">
    <citation type="submission" date="2023-12" db="EMBL/GenBank/DDBJ databases">
        <title>Friends and Foes: Symbiotic and Algicidal bacterial influence on Karenia brevis blooms.</title>
        <authorList>
            <person name="Fei C."/>
            <person name="Mohamed A.R."/>
            <person name="Booker A."/>
            <person name="Arshad M."/>
            <person name="Klass S."/>
            <person name="Ahn S."/>
            <person name="Gilbert P.M."/>
            <person name="Heil C.A."/>
            <person name="Martinez J.M."/>
            <person name="Amin S.A."/>
        </authorList>
    </citation>
    <scope>NUCLEOTIDE SEQUENCE [LARGE SCALE GENOMIC DNA]</scope>
    <source>
        <strain evidence="5 6">CE15</strain>
    </source>
</reference>
<dbReference type="InterPro" id="IPR036680">
    <property type="entry name" value="SPOR-like_sf"/>
</dbReference>
<evidence type="ECO:0000259" key="4">
    <source>
        <dbReference type="PROSITE" id="PS51724"/>
    </source>
</evidence>
<evidence type="ECO:0000256" key="3">
    <source>
        <dbReference type="ARBA" id="ARBA00022729"/>
    </source>
</evidence>
<dbReference type="Pfam" id="PF05036">
    <property type="entry name" value="SPOR"/>
    <property type="match status" value="1"/>
</dbReference>
<proteinExistence type="predicted"/>
<comment type="subcellular location">
    <subcellularLocation>
        <location evidence="1">Secreted</location>
    </subcellularLocation>
</comment>
<evidence type="ECO:0000313" key="6">
    <source>
        <dbReference type="Proteomes" id="UP001382455"/>
    </source>
</evidence>
<dbReference type="PROSITE" id="PS51724">
    <property type="entry name" value="SPOR"/>
    <property type="match status" value="1"/>
</dbReference>
<keyword evidence="3" id="KW-0732">Signal</keyword>
<evidence type="ECO:0000256" key="1">
    <source>
        <dbReference type="ARBA" id="ARBA00004613"/>
    </source>
</evidence>
<dbReference type="RefSeq" id="WP_336434649.1">
    <property type="nucleotide sequence ID" value="NZ_JBAWKS010000001.1"/>
</dbReference>
<evidence type="ECO:0000313" key="5">
    <source>
        <dbReference type="EMBL" id="MEI4548828.1"/>
    </source>
</evidence>
<dbReference type="Gene3D" id="2.60.40.10">
    <property type="entry name" value="Immunoglobulins"/>
    <property type="match status" value="1"/>
</dbReference>